<keyword evidence="17" id="KW-0576">Peroxisome</keyword>
<dbReference type="PROSITE" id="PS50089">
    <property type="entry name" value="ZF_RING_2"/>
    <property type="match status" value="1"/>
</dbReference>
<dbReference type="InParanoid" id="A0A165HKY9"/>
<keyword evidence="8" id="KW-0808">Transferase</keyword>
<evidence type="ECO:0000259" key="20">
    <source>
        <dbReference type="PROSITE" id="PS50089"/>
    </source>
</evidence>
<dbReference type="GO" id="GO:0008270">
    <property type="term" value="F:zinc ion binding"/>
    <property type="evidence" value="ECO:0007669"/>
    <property type="project" value="UniProtKB-KW"/>
</dbReference>
<dbReference type="CDD" id="cd16527">
    <property type="entry name" value="RING-HC_PEX10"/>
    <property type="match status" value="1"/>
</dbReference>
<dbReference type="SUPFAM" id="SSF57850">
    <property type="entry name" value="RING/U-box"/>
    <property type="match status" value="1"/>
</dbReference>
<gene>
    <name evidence="21" type="ORF">EXIGLDRAFT_675525</name>
</gene>
<dbReference type="AlphaFoldDB" id="A0A165HKY9"/>
<keyword evidence="10" id="KW-0479">Metal-binding</keyword>
<evidence type="ECO:0000256" key="19">
    <source>
        <dbReference type="PROSITE-ProRule" id="PRU00175"/>
    </source>
</evidence>
<dbReference type="GO" id="GO:0005778">
    <property type="term" value="C:peroxisomal membrane"/>
    <property type="evidence" value="ECO:0007669"/>
    <property type="project" value="UniProtKB-SubCell"/>
</dbReference>
<evidence type="ECO:0000256" key="17">
    <source>
        <dbReference type="ARBA" id="ARBA00023140"/>
    </source>
</evidence>
<proteinExistence type="inferred from homology"/>
<dbReference type="PROSITE" id="PS00518">
    <property type="entry name" value="ZF_RING_1"/>
    <property type="match status" value="1"/>
</dbReference>
<dbReference type="Pfam" id="PF04757">
    <property type="entry name" value="Pex2_Pex12"/>
    <property type="match status" value="1"/>
</dbReference>
<organism evidence="21 22">
    <name type="scientific">Exidia glandulosa HHB12029</name>
    <dbReference type="NCBI Taxonomy" id="1314781"/>
    <lineage>
        <taxon>Eukaryota</taxon>
        <taxon>Fungi</taxon>
        <taxon>Dikarya</taxon>
        <taxon>Basidiomycota</taxon>
        <taxon>Agaricomycotina</taxon>
        <taxon>Agaricomycetes</taxon>
        <taxon>Auriculariales</taxon>
        <taxon>Exidiaceae</taxon>
        <taxon>Exidia</taxon>
    </lineage>
</organism>
<dbReference type="EMBL" id="KV426014">
    <property type="protein sequence ID" value="KZV92122.1"/>
    <property type="molecule type" value="Genomic_DNA"/>
</dbReference>
<evidence type="ECO:0000256" key="6">
    <source>
        <dbReference type="ARBA" id="ARBA00022448"/>
    </source>
</evidence>
<evidence type="ECO:0000256" key="2">
    <source>
        <dbReference type="ARBA" id="ARBA00004585"/>
    </source>
</evidence>
<evidence type="ECO:0000256" key="3">
    <source>
        <dbReference type="ARBA" id="ARBA00004906"/>
    </source>
</evidence>
<evidence type="ECO:0000256" key="11">
    <source>
        <dbReference type="ARBA" id="ARBA00022771"/>
    </source>
</evidence>
<evidence type="ECO:0000256" key="10">
    <source>
        <dbReference type="ARBA" id="ARBA00022723"/>
    </source>
</evidence>
<keyword evidence="16" id="KW-0472">Membrane</keyword>
<dbReference type="Gene3D" id="3.30.40.10">
    <property type="entry name" value="Zinc/RING finger domain, C3HC4 (zinc finger)"/>
    <property type="match status" value="1"/>
</dbReference>
<evidence type="ECO:0000256" key="12">
    <source>
        <dbReference type="ARBA" id="ARBA00022786"/>
    </source>
</evidence>
<dbReference type="InterPro" id="IPR006845">
    <property type="entry name" value="Pex_N"/>
</dbReference>
<evidence type="ECO:0000256" key="18">
    <source>
        <dbReference type="ARBA" id="ARBA00041230"/>
    </source>
</evidence>
<dbReference type="Pfam" id="PF13920">
    <property type="entry name" value="zf-C3HC4_3"/>
    <property type="match status" value="1"/>
</dbReference>
<evidence type="ECO:0000256" key="15">
    <source>
        <dbReference type="ARBA" id="ARBA00022989"/>
    </source>
</evidence>
<dbReference type="InterPro" id="IPR001841">
    <property type="entry name" value="Znf_RING"/>
</dbReference>
<keyword evidence="9" id="KW-0812">Transmembrane</keyword>
<evidence type="ECO:0000256" key="8">
    <source>
        <dbReference type="ARBA" id="ARBA00022679"/>
    </source>
</evidence>
<evidence type="ECO:0000256" key="5">
    <source>
        <dbReference type="ARBA" id="ARBA00012483"/>
    </source>
</evidence>
<evidence type="ECO:0000256" key="4">
    <source>
        <dbReference type="ARBA" id="ARBA00008704"/>
    </source>
</evidence>
<keyword evidence="11 19" id="KW-0863">Zinc-finger</keyword>
<protein>
    <recommendedName>
        <fullName evidence="5">RING-type E3 ubiquitin transferase</fullName>
        <ecNumber evidence="5">2.3.2.27</ecNumber>
    </recommendedName>
    <alternativeName>
        <fullName evidence="18">Peroxin-10</fullName>
    </alternativeName>
</protein>
<accession>A0A165HKY9</accession>
<keyword evidence="13" id="KW-0862">Zinc</keyword>
<evidence type="ECO:0000256" key="16">
    <source>
        <dbReference type="ARBA" id="ARBA00023136"/>
    </source>
</evidence>
<dbReference type="PANTHER" id="PTHR23350:SF0">
    <property type="entry name" value="PEROXISOME BIOGENESIS FACTOR 10"/>
    <property type="match status" value="1"/>
</dbReference>
<dbReference type="PANTHER" id="PTHR23350">
    <property type="entry name" value="PEROXISOME ASSEMBLY PROTEIN 10"/>
    <property type="match status" value="1"/>
</dbReference>
<evidence type="ECO:0000313" key="21">
    <source>
        <dbReference type="EMBL" id="KZV92122.1"/>
    </source>
</evidence>
<dbReference type="Proteomes" id="UP000077266">
    <property type="component" value="Unassembled WGS sequence"/>
</dbReference>
<evidence type="ECO:0000313" key="22">
    <source>
        <dbReference type="Proteomes" id="UP000077266"/>
    </source>
</evidence>
<dbReference type="EC" id="2.3.2.27" evidence="5"/>
<dbReference type="GO" id="GO:0061630">
    <property type="term" value="F:ubiquitin protein ligase activity"/>
    <property type="evidence" value="ECO:0007669"/>
    <property type="project" value="UniProtKB-EC"/>
</dbReference>
<reference evidence="21 22" key="1">
    <citation type="journal article" date="2016" name="Mol. Biol. Evol.">
        <title>Comparative Genomics of Early-Diverging Mushroom-Forming Fungi Provides Insights into the Origins of Lignocellulose Decay Capabilities.</title>
        <authorList>
            <person name="Nagy L.G."/>
            <person name="Riley R."/>
            <person name="Tritt A."/>
            <person name="Adam C."/>
            <person name="Daum C."/>
            <person name="Floudas D."/>
            <person name="Sun H."/>
            <person name="Yadav J.S."/>
            <person name="Pangilinan J."/>
            <person name="Larsson K.H."/>
            <person name="Matsuura K."/>
            <person name="Barry K."/>
            <person name="Labutti K."/>
            <person name="Kuo R."/>
            <person name="Ohm R.A."/>
            <person name="Bhattacharya S.S."/>
            <person name="Shirouzu T."/>
            <person name="Yoshinaga Y."/>
            <person name="Martin F.M."/>
            <person name="Grigoriev I.V."/>
            <person name="Hibbett D.S."/>
        </authorList>
    </citation>
    <scope>NUCLEOTIDE SEQUENCE [LARGE SCALE GENOMIC DNA]</scope>
    <source>
        <strain evidence="21 22">HHB12029</strain>
    </source>
</reference>
<dbReference type="OrthoDB" id="6270329at2759"/>
<comment type="subcellular location">
    <subcellularLocation>
        <location evidence="2">Peroxisome membrane</location>
        <topology evidence="2">Multi-pass membrane protein</topology>
    </subcellularLocation>
</comment>
<evidence type="ECO:0000256" key="13">
    <source>
        <dbReference type="ARBA" id="ARBA00022833"/>
    </source>
</evidence>
<dbReference type="STRING" id="1314781.A0A165HKY9"/>
<keyword evidence="15" id="KW-1133">Transmembrane helix</keyword>
<keyword evidence="7" id="KW-0962">Peroxisome biogenesis</keyword>
<comment type="similarity">
    <text evidence="4">Belongs to the pex2/pex10/pex12 family.</text>
</comment>
<keyword evidence="22" id="KW-1185">Reference proteome</keyword>
<comment type="pathway">
    <text evidence="3">Protein modification; protein ubiquitination.</text>
</comment>
<dbReference type="GO" id="GO:0016562">
    <property type="term" value="P:protein import into peroxisome matrix, receptor recycling"/>
    <property type="evidence" value="ECO:0007669"/>
    <property type="project" value="UniProtKB-ARBA"/>
</dbReference>
<dbReference type="InterPro" id="IPR013083">
    <property type="entry name" value="Znf_RING/FYVE/PHD"/>
</dbReference>
<feature type="domain" description="RING-type" evidence="20">
    <location>
        <begin position="284"/>
        <end position="322"/>
    </location>
</feature>
<dbReference type="InterPro" id="IPR017907">
    <property type="entry name" value="Znf_RING_CS"/>
</dbReference>
<keyword evidence="14" id="KW-0653">Protein transport</keyword>
<name>A0A165HKY9_EXIGL</name>
<comment type="catalytic activity">
    <reaction evidence="1">
        <text>S-ubiquitinyl-[E2 ubiquitin-conjugating enzyme]-L-cysteine + [acceptor protein]-L-lysine = [E2 ubiquitin-conjugating enzyme]-L-cysteine + N(6)-ubiquitinyl-[acceptor protein]-L-lysine.</text>
        <dbReference type="EC" id="2.3.2.27"/>
    </reaction>
</comment>
<dbReference type="SMART" id="SM00184">
    <property type="entry name" value="RING"/>
    <property type="match status" value="1"/>
</dbReference>
<keyword evidence="12" id="KW-0833">Ubl conjugation pathway</keyword>
<evidence type="ECO:0000256" key="9">
    <source>
        <dbReference type="ARBA" id="ARBA00022692"/>
    </source>
</evidence>
<evidence type="ECO:0000256" key="7">
    <source>
        <dbReference type="ARBA" id="ARBA00022593"/>
    </source>
</evidence>
<dbReference type="InterPro" id="IPR025654">
    <property type="entry name" value="PEX2/10"/>
</dbReference>
<dbReference type="GO" id="GO:0016567">
    <property type="term" value="P:protein ubiquitination"/>
    <property type="evidence" value="ECO:0007669"/>
    <property type="project" value="UniProtKB-ARBA"/>
</dbReference>
<sequence length="336" mass="37803">MPSQARRSFPSATQAQLIRANQRDLMGVAQLRDMSDSVLRPSLGTRWLLRWEKEVDLVSRLVYYGLTTGLASQTLGEEYVDIWQRLTRSRRPPSAASRWALIALYTLPHYAASHLAARTQDQHPYEHATDARSRIRTALLALARRLPTALDVLSELNLALFYFSGIYYTLAKRILGIRHITSMPQDPHSRPPSYALLGALLAVRLAHRLITALRASSKAQSTGLSARAQEKQRETDADVLLLDGRRVTDLLDIVEAQEHDAEDDAYTMLDLRAVPDTTRSARRCVLCLEERTASCATECGHLFCWTCIVGWGREKAECPLCRQSLDLTRLQPIANL</sequence>
<evidence type="ECO:0000256" key="1">
    <source>
        <dbReference type="ARBA" id="ARBA00000900"/>
    </source>
</evidence>
<keyword evidence="6" id="KW-0813">Transport</keyword>
<evidence type="ECO:0000256" key="14">
    <source>
        <dbReference type="ARBA" id="ARBA00022927"/>
    </source>
</evidence>